<protein>
    <submittedName>
        <fullName evidence="2">Glycosyltransferase family 4 protein</fullName>
    </submittedName>
</protein>
<dbReference type="CDD" id="cd03801">
    <property type="entry name" value="GT4_PimA-like"/>
    <property type="match status" value="1"/>
</dbReference>
<evidence type="ECO:0000256" key="1">
    <source>
        <dbReference type="ARBA" id="ARBA00022679"/>
    </source>
</evidence>
<reference evidence="2 3" key="1">
    <citation type="submission" date="2022-04" db="EMBL/GenBank/DDBJ databases">
        <title>Positive selection, recombination, and allopatry shape intraspecific diversity of widespread and dominant cyanobacteria.</title>
        <authorList>
            <person name="Wei J."/>
            <person name="Shu W."/>
            <person name="Hu C."/>
        </authorList>
    </citation>
    <scope>NUCLEOTIDE SEQUENCE [LARGE SCALE GENOMIC DNA]</scope>
    <source>
        <strain evidence="2 3">GB2-A4</strain>
    </source>
</reference>
<dbReference type="RefSeq" id="WP_199299067.1">
    <property type="nucleotide sequence ID" value="NZ_JAMPKM010000005.1"/>
</dbReference>
<dbReference type="PANTHER" id="PTHR46401:SF2">
    <property type="entry name" value="GLYCOSYLTRANSFERASE WBBK-RELATED"/>
    <property type="match status" value="1"/>
</dbReference>
<sequence length="418" mass="47275">MATLRNEELPSWICCQLGAREHYAIPRALHQTGQLAHLITDAWVPPQSALNQLPTPLFTNLRERFHVDLAQTSVHAFTGSLMRFELTQRLQKTSGWERIIDRNHWFQKRAVQVLNAIAPQHSSLNSPPTLFAYSYATLELFRYAKTRGWRTILGQIDPGPTEEKLVLEEYARHSIYESSWQPAPPHYWVRWQEECSLADRILVNSQWSSQALQQAGVPANKIDIIPLAYEPPEQARDFVRTYPSAFSAERPLRVLFLGQVILRKGIVALLEAAEHLRDQHIEFWLVGSPGIARPQQDKVHEQVRWIGSVPRSATAQYYQQADIFLLPTLSDGFGLTQLEAQAWKLPTIASRFCGAVVKDGVSGLILQNVTGAAIAEALLFCLNNPQQLVNFSRQSTSMEHFGLATLQNNLQALPYATI</sequence>
<accession>A0ABV0J790</accession>
<organism evidence="2 3">
    <name type="scientific">Trichocoleus desertorum GB2-A4</name>
    <dbReference type="NCBI Taxonomy" id="2933944"/>
    <lineage>
        <taxon>Bacteria</taxon>
        <taxon>Bacillati</taxon>
        <taxon>Cyanobacteriota</taxon>
        <taxon>Cyanophyceae</taxon>
        <taxon>Leptolyngbyales</taxon>
        <taxon>Trichocoleusaceae</taxon>
        <taxon>Trichocoleus</taxon>
    </lineage>
</organism>
<evidence type="ECO:0000313" key="3">
    <source>
        <dbReference type="Proteomes" id="UP001464891"/>
    </source>
</evidence>
<name>A0ABV0J790_9CYAN</name>
<proteinExistence type="predicted"/>
<dbReference type="Gene3D" id="3.40.50.2000">
    <property type="entry name" value="Glycogen Phosphorylase B"/>
    <property type="match status" value="2"/>
</dbReference>
<dbReference type="Proteomes" id="UP001464891">
    <property type="component" value="Unassembled WGS sequence"/>
</dbReference>
<keyword evidence="3" id="KW-1185">Reference proteome</keyword>
<comment type="caution">
    <text evidence="2">The sequence shown here is derived from an EMBL/GenBank/DDBJ whole genome shotgun (WGS) entry which is preliminary data.</text>
</comment>
<dbReference type="EMBL" id="JAMPKM010000005">
    <property type="protein sequence ID" value="MEP0817653.1"/>
    <property type="molecule type" value="Genomic_DNA"/>
</dbReference>
<evidence type="ECO:0000313" key="2">
    <source>
        <dbReference type="EMBL" id="MEP0817653.1"/>
    </source>
</evidence>
<dbReference type="PANTHER" id="PTHR46401">
    <property type="entry name" value="GLYCOSYLTRANSFERASE WBBK-RELATED"/>
    <property type="match status" value="1"/>
</dbReference>
<keyword evidence="1" id="KW-0808">Transferase</keyword>
<gene>
    <name evidence="2" type="ORF">NC998_11140</name>
</gene>
<dbReference type="SUPFAM" id="SSF53756">
    <property type="entry name" value="UDP-Glycosyltransferase/glycogen phosphorylase"/>
    <property type="match status" value="1"/>
</dbReference>
<dbReference type="Pfam" id="PF13692">
    <property type="entry name" value="Glyco_trans_1_4"/>
    <property type="match status" value="1"/>
</dbReference>